<evidence type="ECO:0000256" key="4">
    <source>
        <dbReference type="ARBA" id="ARBA00022448"/>
    </source>
</evidence>
<feature type="compositionally biased region" description="Low complexity" evidence="11">
    <location>
        <begin position="424"/>
        <end position="452"/>
    </location>
</feature>
<evidence type="ECO:0000256" key="10">
    <source>
        <dbReference type="ARBA" id="ARBA00023136"/>
    </source>
</evidence>
<comment type="subcellular location">
    <subcellularLocation>
        <location evidence="1">Endoplasmic reticulum membrane</location>
        <topology evidence="1">Multi-pass membrane protein</topology>
    </subcellularLocation>
</comment>
<keyword evidence="7" id="KW-0653">Protein transport</keyword>
<keyword evidence="5 12" id="KW-0812">Transmembrane</keyword>
<dbReference type="InterPro" id="IPR011553">
    <property type="entry name" value="Sec62_asco"/>
</dbReference>
<feature type="transmembrane region" description="Helical" evidence="12">
    <location>
        <begin position="143"/>
        <end position="163"/>
    </location>
</feature>
<organism evidence="13">
    <name type="scientific">Blastobotrys adeninivorans</name>
    <name type="common">Yeast</name>
    <name type="synonym">Arxula adeninivorans</name>
    <dbReference type="NCBI Taxonomy" id="409370"/>
    <lineage>
        <taxon>Eukaryota</taxon>
        <taxon>Fungi</taxon>
        <taxon>Dikarya</taxon>
        <taxon>Ascomycota</taxon>
        <taxon>Saccharomycotina</taxon>
        <taxon>Dipodascomycetes</taxon>
        <taxon>Dipodascales</taxon>
        <taxon>Trichomonascaceae</taxon>
        <taxon>Blastobotrys</taxon>
    </lineage>
</organism>
<evidence type="ECO:0000256" key="8">
    <source>
        <dbReference type="ARBA" id="ARBA00022989"/>
    </source>
</evidence>
<reference evidence="13" key="2">
    <citation type="submission" date="2014-06" db="EMBL/GenBank/DDBJ databases">
        <title>The complete genome of Blastobotrys (Arxula) adeninivorans LS3 - a yeast of biotechnological interest.</title>
        <authorList>
            <person name="Kunze G."/>
            <person name="Gaillardin C."/>
            <person name="Czernicka M."/>
            <person name="Durrens P."/>
            <person name="Martin T."/>
            <person name="Boer E."/>
            <person name="Gabaldon T."/>
            <person name="Cruz J."/>
            <person name="Talla E."/>
            <person name="Marck C."/>
            <person name="Goffeau A."/>
            <person name="Barbe V."/>
            <person name="Baret P."/>
            <person name="Baronian K."/>
            <person name="Beier S."/>
            <person name="Bleykasten C."/>
            <person name="Bode R."/>
            <person name="Casaregola S."/>
            <person name="Despons L."/>
            <person name="Fairhead C."/>
            <person name="Giersberg M."/>
            <person name="Gierski P."/>
            <person name="Hahnel U."/>
            <person name="Hartmann A."/>
            <person name="Jankowska D."/>
            <person name="Jubin C."/>
            <person name="Jung P."/>
            <person name="Lafontaine I."/>
            <person name="Leh-Louis V."/>
            <person name="Lemaire M."/>
            <person name="Marcet-Houben M."/>
            <person name="Mascher M."/>
            <person name="Morel G."/>
            <person name="Richard G.-F."/>
            <person name="Riechen J."/>
            <person name="Sacerdot C."/>
            <person name="Sarkar A."/>
            <person name="Savel G."/>
            <person name="Schacherer J."/>
            <person name="Sherman D."/>
            <person name="Straub M.-L."/>
            <person name="Stein N."/>
            <person name="Thierry A."/>
            <person name="Trautwein-Schult A."/>
            <person name="Westhof E."/>
            <person name="Worch S."/>
            <person name="Dujon B."/>
            <person name="Souciet J.-L."/>
            <person name="Wincker P."/>
            <person name="Scholz U."/>
            <person name="Neuveglise N."/>
        </authorList>
    </citation>
    <scope>NUCLEOTIDE SEQUENCE</scope>
    <source>
        <strain evidence="13">LS3</strain>
    </source>
</reference>
<evidence type="ECO:0000256" key="2">
    <source>
        <dbReference type="ARBA" id="ARBA00010604"/>
    </source>
</evidence>
<feature type="region of interest" description="Disordered" evidence="11">
    <location>
        <begin position="424"/>
        <end position="469"/>
    </location>
</feature>
<feature type="compositionally biased region" description="Polar residues" evidence="11">
    <location>
        <begin position="453"/>
        <end position="462"/>
    </location>
</feature>
<feature type="transmembrane region" description="Helical" evidence="12">
    <location>
        <begin position="169"/>
        <end position="202"/>
    </location>
</feature>
<comment type="similarity">
    <text evidence="2">Belongs to the SEC62 family.</text>
</comment>
<dbReference type="NCBIfam" id="TIGR00869">
    <property type="entry name" value="sec62"/>
    <property type="match status" value="1"/>
</dbReference>
<keyword evidence="6" id="KW-0256">Endoplasmic reticulum</keyword>
<evidence type="ECO:0000256" key="5">
    <source>
        <dbReference type="ARBA" id="ARBA00022692"/>
    </source>
</evidence>
<feature type="region of interest" description="Disordered" evidence="11">
    <location>
        <begin position="234"/>
        <end position="253"/>
    </location>
</feature>
<proteinExistence type="inferred from homology"/>
<dbReference type="EMBL" id="HG937694">
    <property type="protein sequence ID" value="CDP37680.1"/>
    <property type="molecule type" value="Genomic_DNA"/>
</dbReference>
<keyword evidence="10 12" id="KW-0472">Membrane</keyword>
<evidence type="ECO:0000256" key="6">
    <source>
        <dbReference type="ARBA" id="ARBA00022824"/>
    </source>
</evidence>
<feature type="compositionally biased region" description="Basic residues" evidence="11">
    <location>
        <begin position="235"/>
        <end position="246"/>
    </location>
</feature>
<keyword evidence="4" id="KW-0813">Transport</keyword>
<sequence length="469" mass="50555">MSNVPIAPPNIKEADPRAVAVANYLRHHSLLKQRQCILNGKRSDFFRVKRAVRALEDPKYQKAQRKNKNLPEINKREDALEAFRLLPLNRLAFRVAKMETEEAKKAGLKPVRGIPVVQVVPQQEFGDDMYYTWFYEPVPMLTYVYAALAVVAIFGIILFPLWPVKLRVGVWYLSMGLIGFLCLFFVIAIIRLIVFIFTYFLVRPGLWIFPNLFEDVGFVDSFIPLYSWHGQKTLPSKKNKKNKKRNMGLSPGAPPLTAAGVAGGVGAAQGAHAHQHGAQGGQQAGPSGQAGAQGGPGPQFQAGPQGAGGPQGAAGMLPNPQALLQMKMQENMIKVQKRKQEIMSQPNAPTNPQEVQALERKLFAEEMMKTKQEFEQLKQKLQEQGLIPKNGAAGGGAGAAVGGIPGTGMPGIQLSPQQLAAAMAARAQAAGGPAQAAAGAAGAPEGASSGAQKSDQTPTKRTVTLEDEE</sequence>
<protein>
    <recommendedName>
        <fullName evidence="3">Translocation protein SEC62</fullName>
    </recommendedName>
</protein>
<evidence type="ECO:0000313" key="13">
    <source>
        <dbReference type="EMBL" id="CDP37680.1"/>
    </source>
</evidence>
<accession>A0A060T9D7</accession>
<keyword evidence="8 12" id="KW-1133">Transmembrane helix</keyword>
<evidence type="ECO:0000256" key="3">
    <source>
        <dbReference type="ARBA" id="ARBA00021257"/>
    </source>
</evidence>
<dbReference type="PANTHER" id="PTHR12443">
    <property type="entry name" value="TRANSLOCATION PROTEIN SEC62"/>
    <property type="match status" value="1"/>
</dbReference>
<evidence type="ECO:0000256" key="12">
    <source>
        <dbReference type="SAM" id="Phobius"/>
    </source>
</evidence>
<evidence type="ECO:0000256" key="9">
    <source>
        <dbReference type="ARBA" id="ARBA00023010"/>
    </source>
</evidence>
<dbReference type="GO" id="GO:0005789">
    <property type="term" value="C:endoplasmic reticulum membrane"/>
    <property type="evidence" value="ECO:0007669"/>
    <property type="project" value="UniProtKB-SubCell"/>
</dbReference>
<dbReference type="PANTHER" id="PTHR12443:SF9">
    <property type="entry name" value="TRANSLOCATION PROTEIN SEC62"/>
    <property type="match status" value="1"/>
</dbReference>
<reference evidence="13" key="1">
    <citation type="submission" date="2014-02" db="EMBL/GenBank/DDBJ databases">
        <authorList>
            <person name="Genoscope - CEA"/>
        </authorList>
    </citation>
    <scope>NUCLEOTIDE SEQUENCE</scope>
    <source>
        <strain evidence="13">LS3</strain>
    </source>
</reference>
<dbReference type="AlphaFoldDB" id="A0A060T9D7"/>
<evidence type="ECO:0000256" key="7">
    <source>
        <dbReference type="ARBA" id="ARBA00022927"/>
    </source>
</evidence>
<evidence type="ECO:0000256" key="11">
    <source>
        <dbReference type="SAM" id="MobiDB-lite"/>
    </source>
</evidence>
<feature type="region of interest" description="Disordered" evidence="11">
    <location>
        <begin position="269"/>
        <end position="317"/>
    </location>
</feature>
<dbReference type="GO" id="GO:0031204">
    <property type="term" value="P:post-translational protein targeting to membrane, translocation"/>
    <property type="evidence" value="ECO:0007669"/>
    <property type="project" value="TreeGrafter"/>
</dbReference>
<dbReference type="InterPro" id="IPR004728">
    <property type="entry name" value="Sec62"/>
</dbReference>
<keyword evidence="9" id="KW-0811">Translocation</keyword>
<name>A0A060T9D7_BLAAD</name>
<evidence type="ECO:0000256" key="1">
    <source>
        <dbReference type="ARBA" id="ARBA00004477"/>
    </source>
</evidence>
<dbReference type="Pfam" id="PF03839">
    <property type="entry name" value="Sec62"/>
    <property type="match status" value="1"/>
</dbReference>
<gene>
    <name evidence="13" type="ORF">GNLVRS02_ARAD1D17028g</name>
</gene>